<dbReference type="AlphaFoldDB" id="A0A1G6NQC1"/>
<dbReference type="Proteomes" id="UP000199060">
    <property type="component" value="Unassembled WGS sequence"/>
</dbReference>
<reference evidence="2" key="1">
    <citation type="submission" date="2016-10" db="EMBL/GenBank/DDBJ databases">
        <authorList>
            <person name="Varghese N."/>
            <person name="Submissions S."/>
        </authorList>
    </citation>
    <scope>NUCLEOTIDE SEQUENCE [LARGE SCALE GENOMIC DNA]</scope>
    <source>
        <strain evidence="2">DSM 23095</strain>
    </source>
</reference>
<evidence type="ECO:0000313" key="1">
    <source>
        <dbReference type="EMBL" id="SDC70073.1"/>
    </source>
</evidence>
<name>A0A1G6NQC1_9BACT</name>
<sequence>MRENLSFKNKIHTLPLEDFMKSSKIFFISHTAQKKPIFYRFNIKYSDL</sequence>
<gene>
    <name evidence="1" type="ORF">SAMN04488104_100423</name>
</gene>
<protein>
    <submittedName>
        <fullName evidence="1">Uncharacterized protein</fullName>
    </submittedName>
</protein>
<evidence type="ECO:0000313" key="2">
    <source>
        <dbReference type="Proteomes" id="UP000199060"/>
    </source>
</evidence>
<keyword evidence="2" id="KW-1185">Reference proteome</keyword>
<dbReference type="STRING" id="686796.SAMN04488104_100423"/>
<accession>A0A1G6NQC1</accession>
<dbReference type="EMBL" id="FNAC01000004">
    <property type="protein sequence ID" value="SDC70073.1"/>
    <property type="molecule type" value="Genomic_DNA"/>
</dbReference>
<organism evidence="1 2">
    <name type="scientific">Algoriphagus faecimaris</name>
    <dbReference type="NCBI Taxonomy" id="686796"/>
    <lineage>
        <taxon>Bacteria</taxon>
        <taxon>Pseudomonadati</taxon>
        <taxon>Bacteroidota</taxon>
        <taxon>Cytophagia</taxon>
        <taxon>Cytophagales</taxon>
        <taxon>Cyclobacteriaceae</taxon>
        <taxon>Algoriphagus</taxon>
    </lineage>
</organism>
<proteinExistence type="predicted"/>